<sequence>MKKEIGLVSSVLLYELLSNKTEKKRQASSDCDKLEVGNIITTSLESLNIKSYIEKFNLNDALQQKNANNTLTFNKNESFLKKTIELDCDFNVKYEIQSAAIQEVKPIRVQYALFEPKATFTGEYKTRITVNGSIDAKLTPKIQIKEIINTKIPNINATLEFNVSFDVVVDGNGEIVGKTQHGCDQKQKMLNLSTTKELTFKTNFPDISLNITSKGPICLDGISNTINTAIEDAKKAAQAAEKAGEKAAGAVQKAGEKATGAVESVGDDIGGLRGCTNNITNNIISLCNNEMKDKIKTELQNKISPIINLNLCILVDKQLNAINLSKISS</sequence>
<name>A0A5E8CIR6_9ZZZZ</name>
<reference evidence="1" key="1">
    <citation type="submission" date="2019-09" db="EMBL/GenBank/DDBJ databases">
        <authorList>
            <person name="Needham M D."/>
        </authorList>
    </citation>
    <scope>NUCLEOTIDE SEQUENCE</scope>
</reference>
<dbReference type="AlphaFoldDB" id="A0A5E8CIR6"/>
<gene>
    <name evidence="1" type="ORF">CPAV1605_711</name>
</gene>
<evidence type="ECO:0000313" key="1">
    <source>
        <dbReference type="EMBL" id="VVU94986.1"/>
    </source>
</evidence>
<accession>A0A5E8CIR6</accession>
<dbReference type="EMBL" id="CABVLZ010000003">
    <property type="protein sequence ID" value="VVU94986.1"/>
    <property type="molecule type" value="Genomic_DNA"/>
</dbReference>
<protein>
    <submittedName>
        <fullName evidence="1">Uncharacterized protein</fullName>
    </submittedName>
</protein>
<proteinExistence type="predicted"/>
<organism evidence="1">
    <name type="scientific">seawater metagenome</name>
    <dbReference type="NCBI Taxonomy" id="1561972"/>
    <lineage>
        <taxon>unclassified sequences</taxon>
        <taxon>metagenomes</taxon>
        <taxon>ecological metagenomes</taxon>
    </lineage>
</organism>